<reference evidence="2 3" key="1">
    <citation type="submission" date="2018-06" db="EMBL/GenBank/DDBJ databases">
        <title>Comparative genomics reveals the genomic features of Rhizophagus irregularis, R. cerebriforme, R. diaphanum and Gigaspora rosea, and their symbiotic lifestyle signature.</title>
        <authorList>
            <person name="Morin E."/>
            <person name="San Clemente H."/>
            <person name="Chen E.C.H."/>
            <person name="De La Providencia I."/>
            <person name="Hainaut M."/>
            <person name="Kuo A."/>
            <person name="Kohler A."/>
            <person name="Murat C."/>
            <person name="Tang N."/>
            <person name="Roy S."/>
            <person name="Loubradou J."/>
            <person name="Henrissat B."/>
            <person name="Grigoriev I.V."/>
            <person name="Corradi N."/>
            <person name="Roux C."/>
            <person name="Martin F.M."/>
        </authorList>
    </citation>
    <scope>NUCLEOTIDE SEQUENCE [LARGE SCALE GENOMIC DNA]</scope>
    <source>
        <strain evidence="2 3">DAOM 194757</strain>
    </source>
</reference>
<keyword evidence="3" id="KW-1185">Reference proteome</keyword>
<dbReference type="OrthoDB" id="2411504at2759"/>
<evidence type="ECO:0000313" key="3">
    <source>
        <dbReference type="Proteomes" id="UP000266673"/>
    </source>
</evidence>
<evidence type="ECO:0000256" key="1">
    <source>
        <dbReference type="SAM" id="Coils"/>
    </source>
</evidence>
<accession>A0A397U1H4</accession>
<dbReference type="SUPFAM" id="SSF53098">
    <property type="entry name" value="Ribonuclease H-like"/>
    <property type="match status" value="1"/>
</dbReference>
<dbReference type="InterPro" id="IPR012337">
    <property type="entry name" value="RNaseH-like_sf"/>
</dbReference>
<protein>
    <submittedName>
        <fullName evidence="2">Uncharacterized protein</fullName>
    </submittedName>
</protein>
<keyword evidence="1" id="KW-0175">Coiled coil</keyword>
<sequence>MRYSKGPNKGKIILLYFQQKAYNYFSQSFYKHKSDYYSLQSSNLKLEKKNKKLDQKNNELIKQTQSLGAKTHYLKKQKSWHISEIRFLVRQSKQITNDEFRKKVKSIFKTDKKREPPQNCLATSTLCIWHQDVSELQFNKQIYQIKDEEQLPSVIVAQLQHIVKCNADTMSNIVIKHIQECDLNVKNCIIWITNNTSYMSGDKKGAVVLFNKKTKGNSLRIGCGFHIIQIIINQFEQKAFDLYSGLMGFHYNQYQLPLRTRWGYELRMAKQYLNRYTAHLEFATWFIDEMKNHNAPKQYNNKLSNLPPGRRAHKMPDKVYEWHRFLQNIVKNFEINSGRSFASSFYHGVLKKPWIKPPNDLEIRFSKELEKDLRNGKTDSLGLYELLLQNDNFFQEFEQFYLNDELMIYNLPELYQFIKN</sequence>
<proteinExistence type="predicted"/>
<name>A0A397U1H4_9GLOM</name>
<organism evidence="2 3">
    <name type="scientific">Gigaspora rosea</name>
    <dbReference type="NCBI Taxonomy" id="44941"/>
    <lineage>
        <taxon>Eukaryota</taxon>
        <taxon>Fungi</taxon>
        <taxon>Fungi incertae sedis</taxon>
        <taxon>Mucoromycota</taxon>
        <taxon>Glomeromycotina</taxon>
        <taxon>Glomeromycetes</taxon>
        <taxon>Diversisporales</taxon>
        <taxon>Gigasporaceae</taxon>
        <taxon>Gigaspora</taxon>
    </lineage>
</organism>
<dbReference type="Proteomes" id="UP000266673">
    <property type="component" value="Unassembled WGS sequence"/>
</dbReference>
<feature type="coiled-coil region" evidence="1">
    <location>
        <begin position="39"/>
        <end position="66"/>
    </location>
</feature>
<gene>
    <name evidence="2" type="ORF">C2G38_2224865</name>
</gene>
<dbReference type="EMBL" id="QKWP01002392">
    <property type="protein sequence ID" value="RIB03511.1"/>
    <property type="molecule type" value="Genomic_DNA"/>
</dbReference>
<comment type="caution">
    <text evidence="2">The sequence shown here is derived from an EMBL/GenBank/DDBJ whole genome shotgun (WGS) entry which is preliminary data.</text>
</comment>
<evidence type="ECO:0000313" key="2">
    <source>
        <dbReference type="EMBL" id="RIB03511.1"/>
    </source>
</evidence>
<dbReference type="AlphaFoldDB" id="A0A397U1H4"/>